<gene>
    <name evidence="2" type="ORF">S01H4_20531</name>
</gene>
<dbReference type="PROSITE" id="PS51421">
    <property type="entry name" value="RAS"/>
    <property type="match status" value="1"/>
</dbReference>
<dbReference type="CDD" id="cd00154">
    <property type="entry name" value="Rab"/>
    <property type="match status" value="1"/>
</dbReference>
<feature type="non-terminal residue" evidence="2">
    <location>
        <position position="1"/>
    </location>
</feature>
<dbReference type="GO" id="GO:0005525">
    <property type="term" value="F:GTP binding"/>
    <property type="evidence" value="ECO:0007669"/>
    <property type="project" value="InterPro"/>
</dbReference>
<dbReference type="Gene3D" id="3.40.50.300">
    <property type="entry name" value="P-loop containing nucleotide triphosphate hydrolases"/>
    <property type="match status" value="1"/>
</dbReference>
<reference evidence="2" key="1">
    <citation type="journal article" date="2014" name="Front. Microbiol.">
        <title>High frequency of phylogenetically diverse reductive dehalogenase-homologous genes in deep subseafloor sedimentary metagenomes.</title>
        <authorList>
            <person name="Kawai M."/>
            <person name="Futagami T."/>
            <person name="Toyoda A."/>
            <person name="Takaki Y."/>
            <person name="Nishi S."/>
            <person name="Hori S."/>
            <person name="Arai W."/>
            <person name="Tsubouchi T."/>
            <person name="Morono Y."/>
            <person name="Uchiyama I."/>
            <person name="Ito T."/>
            <person name="Fujiyama A."/>
            <person name="Inagaki F."/>
            <person name="Takami H."/>
        </authorList>
    </citation>
    <scope>NUCLEOTIDE SEQUENCE</scope>
    <source>
        <strain evidence="2">Expedition CK06-06</strain>
    </source>
</reference>
<dbReference type="AlphaFoldDB" id="X0ZXH6"/>
<accession>X0ZXH6</accession>
<name>X0ZXH6_9ZZZZ</name>
<dbReference type="InterPro" id="IPR027417">
    <property type="entry name" value="P-loop_NTPase"/>
</dbReference>
<evidence type="ECO:0000313" key="2">
    <source>
        <dbReference type="EMBL" id="GAG65178.1"/>
    </source>
</evidence>
<dbReference type="PROSITE" id="PS51419">
    <property type="entry name" value="RAB"/>
    <property type="match status" value="1"/>
</dbReference>
<sequence length="123" mass="14146">KLQLWDFGGEERFRFFLPAYARGSFAGIFVYDITRYASLRNFDLWLSTFKKGVDFESKPIPLLMVGAKLDLEDERGIPIEEALDFAQIKNIFEVIECSSKTGENVESIFECITLQILKSRGFC</sequence>
<comment type="caution">
    <text evidence="2">The sequence shown here is derived from an EMBL/GenBank/DDBJ whole genome shotgun (WGS) entry which is preliminary data.</text>
</comment>
<dbReference type="PRINTS" id="PR00449">
    <property type="entry name" value="RASTRNSFRMNG"/>
</dbReference>
<dbReference type="EMBL" id="BART01009237">
    <property type="protein sequence ID" value="GAG65178.1"/>
    <property type="molecule type" value="Genomic_DNA"/>
</dbReference>
<dbReference type="InterPro" id="IPR001806">
    <property type="entry name" value="Small_GTPase"/>
</dbReference>
<keyword evidence="1" id="KW-0547">Nucleotide-binding</keyword>
<protein>
    <recommendedName>
        <fullName evidence="3">Roc domain-containing protein</fullName>
    </recommendedName>
</protein>
<proteinExistence type="predicted"/>
<evidence type="ECO:0008006" key="3">
    <source>
        <dbReference type="Google" id="ProtNLM"/>
    </source>
</evidence>
<evidence type="ECO:0000256" key="1">
    <source>
        <dbReference type="ARBA" id="ARBA00022741"/>
    </source>
</evidence>
<dbReference type="SUPFAM" id="SSF52540">
    <property type="entry name" value="P-loop containing nucleoside triphosphate hydrolases"/>
    <property type="match status" value="1"/>
</dbReference>
<dbReference type="Pfam" id="PF00071">
    <property type="entry name" value="Ras"/>
    <property type="match status" value="1"/>
</dbReference>
<dbReference type="PANTHER" id="PTHR47978">
    <property type="match status" value="1"/>
</dbReference>
<organism evidence="2">
    <name type="scientific">marine sediment metagenome</name>
    <dbReference type="NCBI Taxonomy" id="412755"/>
    <lineage>
        <taxon>unclassified sequences</taxon>
        <taxon>metagenomes</taxon>
        <taxon>ecological metagenomes</taxon>
    </lineage>
</organism>
<dbReference type="GO" id="GO:0003924">
    <property type="term" value="F:GTPase activity"/>
    <property type="evidence" value="ECO:0007669"/>
    <property type="project" value="InterPro"/>
</dbReference>
<dbReference type="SMART" id="SM00175">
    <property type="entry name" value="RAB"/>
    <property type="match status" value="1"/>
</dbReference>